<gene>
    <name evidence="1" type="ORF">CYLTODRAFT_448666</name>
</gene>
<evidence type="ECO:0000313" key="1">
    <source>
        <dbReference type="EMBL" id="KIY73690.1"/>
    </source>
</evidence>
<sequence length="86" mass="9897">MAATVAAITPAPTAIRIPTRTPTMATRILTTGRIARFFGIGNRSRHYKYQSNKESWGFLGRGRRRRYYDERTGLEVDRKGRQVIRV</sequence>
<proteinExistence type="predicted"/>
<evidence type="ECO:0000313" key="2">
    <source>
        <dbReference type="Proteomes" id="UP000054007"/>
    </source>
</evidence>
<protein>
    <submittedName>
        <fullName evidence="1">Uncharacterized protein</fullName>
    </submittedName>
</protein>
<name>A0A0D7BTZ4_9AGAR</name>
<organism evidence="1 2">
    <name type="scientific">Cylindrobasidium torrendii FP15055 ss-10</name>
    <dbReference type="NCBI Taxonomy" id="1314674"/>
    <lineage>
        <taxon>Eukaryota</taxon>
        <taxon>Fungi</taxon>
        <taxon>Dikarya</taxon>
        <taxon>Basidiomycota</taxon>
        <taxon>Agaricomycotina</taxon>
        <taxon>Agaricomycetes</taxon>
        <taxon>Agaricomycetidae</taxon>
        <taxon>Agaricales</taxon>
        <taxon>Marasmiineae</taxon>
        <taxon>Physalacriaceae</taxon>
        <taxon>Cylindrobasidium</taxon>
    </lineage>
</organism>
<accession>A0A0D7BTZ4</accession>
<dbReference type="EMBL" id="KN880434">
    <property type="protein sequence ID" value="KIY73690.1"/>
    <property type="molecule type" value="Genomic_DNA"/>
</dbReference>
<dbReference type="AlphaFoldDB" id="A0A0D7BTZ4"/>
<keyword evidence="2" id="KW-1185">Reference proteome</keyword>
<dbReference type="Proteomes" id="UP000054007">
    <property type="component" value="Unassembled WGS sequence"/>
</dbReference>
<dbReference type="OrthoDB" id="3269202at2759"/>
<reference evidence="1 2" key="1">
    <citation type="journal article" date="2015" name="Fungal Genet. Biol.">
        <title>Evolution of novel wood decay mechanisms in Agaricales revealed by the genome sequences of Fistulina hepatica and Cylindrobasidium torrendii.</title>
        <authorList>
            <person name="Floudas D."/>
            <person name="Held B.W."/>
            <person name="Riley R."/>
            <person name="Nagy L.G."/>
            <person name="Koehler G."/>
            <person name="Ransdell A.S."/>
            <person name="Younus H."/>
            <person name="Chow J."/>
            <person name="Chiniquy J."/>
            <person name="Lipzen A."/>
            <person name="Tritt A."/>
            <person name="Sun H."/>
            <person name="Haridas S."/>
            <person name="LaButti K."/>
            <person name="Ohm R.A."/>
            <person name="Kues U."/>
            <person name="Blanchette R.A."/>
            <person name="Grigoriev I.V."/>
            <person name="Minto R.E."/>
            <person name="Hibbett D.S."/>
        </authorList>
    </citation>
    <scope>NUCLEOTIDE SEQUENCE [LARGE SCALE GENOMIC DNA]</scope>
    <source>
        <strain evidence="1 2">FP15055 ss-10</strain>
    </source>
</reference>